<evidence type="ECO:0000313" key="2">
    <source>
        <dbReference type="Proteomes" id="UP000176294"/>
    </source>
</evidence>
<name>A0A1G1TC56_9BACT</name>
<keyword evidence="2" id="KW-1185">Reference proteome</keyword>
<evidence type="ECO:0000313" key="1">
    <source>
        <dbReference type="EMBL" id="OGX88463.1"/>
    </source>
</evidence>
<sequence>MLTIEKLSILMKFNWDDDQFSRGGSTREKQLLADVDWGQCVSLLQDLILVTKHLAATEYTIKTHARLLAVCADEQTAQTLLGYASTL</sequence>
<organism evidence="1 2">
    <name type="scientific">Hymenobacter lapidarius</name>
    <dbReference type="NCBI Taxonomy" id="1908237"/>
    <lineage>
        <taxon>Bacteria</taxon>
        <taxon>Pseudomonadati</taxon>
        <taxon>Bacteroidota</taxon>
        <taxon>Cytophagia</taxon>
        <taxon>Cytophagales</taxon>
        <taxon>Hymenobacteraceae</taxon>
        <taxon>Hymenobacter</taxon>
    </lineage>
</organism>
<dbReference type="RefSeq" id="WP_070724892.1">
    <property type="nucleotide sequence ID" value="NZ_MDZB01000062.1"/>
</dbReference>
<dbReference type="OrthoDB" id="894156at2"/>
<dbReference type="STRING" id="1908237.BEN47_08985"/>
<protein>
    <recommendedName>
        <fullName evidence="3">HEPN domain-containing protein</fullName>
    </recommendedName>
</protein>
<gene>
    <name evidence="1" type="ORF">BEN47_08985</name>
</gene>
<evidence type="ECO:0008006" key="3">
    <source>
        <dbReference type="Google" id="ProtNLM"/>
    </source>
</evidence>
<proteinExistence type="predicted"/>
<accession>A0A1G1TC56</accession>
<dbReference type="AlphaFoldDB" id="A0A1G1TC56"/>
<reference evidence="1 2" key="1">
    <citation type="submission" date="2016-08" db="EMBL/GenBank/DDBJ databases">
        <title>Hymenobacter coccineus sp. nov., Hymenobacter lapidarius sp. nov. and Hymenobacter glacialis sp. nov., isolated from Antarctic soil.</title>
        <authorList>
            <person name="Sedlacek I."/>
            <person name="Kralova S."/>
            <person name="Kyrova K."/>
            <person name="Maslanova I."/>
            <person name="Stankova E."/>
            <person name="Vrbovska V."/>
            <person name="Nemec M."/>
            <person name="Bartak M."/>
            <person name="Svec P."/>
            <person name="Busse H.-J."/>
            <person name="Pantucek R."/>
        </authorList>
    </citation>
    <scope>NUCLEOTIDE SEQUENCE [LARGE SCALE GENOMIC DNA]</scope>
    <source>
        <strain evidence="1 2">CCM 8643</strain>
    </source>
</reference>
<dbReference type="EMBL" id="MDZB01000062">
    <property type="protein sequence ID" value="OGX88463.1"/>
    <property type="molecule type" value="Genomic_DNA"/>
</dbReference>
<comment type="caution">
    <text evidence="1">The sequence shown here is derived from an EMBL/GenBank/DDBJ whole genome shotgun (WGS) entry which is preliminary data.</text>
</comment>
<dbReference type="Proteomes" id="UP000176294">
    <property type="component" value="Unassembled WGS sequence"/>
</dbReference>